<comment type="caution">
    <text evidence="9">The sequence shown here is derived from an EMBL/GenBank/DDBJ whole genome shotgun (WGS) entry which is preliminary data.</text>
</comment>
<keyword evidence="5" id="KW-0804">Transcription</keyword>
<dbReference type="InterPro" id="IPR014325">
    <property type="entry name" value="RNA_pol_sigma-E_actinobac"/>
</dbReference>
<keyword evidence="2" id="KW-0805">Transcription regulation</keyword>
<dbReference type="InterPro" id="IPR036388">
    <property type="entry name" value="WH-like_DNA-bd_sf"/>
</dbReference>
<keyword evidence="10" id="KW-1185">Reference proteome</keyword>
<dbReference type="InterPro" id="IPR007627">
    <property type="entry name" value="RNA_pol_sigma70_r2"/>
</dbReference>
<proteinExistence type="inferred from homology"/>
<dbReference type="PANTHER" id="PTHR43133">
    <property type="entry name" value="RNA POLYMERASE ECF-TYPE SIGMA FACTO"/>
    <property type="match status" value="1"/>
</dbReference>
<dbReference type="OrthoDB" id="2046835at2"/>
<sequence>MSPAAILQNRQSGSDGAGSDGAGSVGEVTPPPSQIGARRRQPGPRGARGTSVTAYAATTGIAPHPTWGVGVNEASPDATDARADADAAIEALYLAHWNQLVRLSVLLVHDQGMAEEIVQDALVAVHQKWDRLADHHKALAYLRQAVVNRSRSALRHRGVVTRYLARQQGPDVAPGADQPVLGDSRRRMVLDALQQLPRRQREVLALRYYLDLSEAEIAETLGISRGAVKSHASRGSATLRPILEGLGPDLRTDQ</sequence>
<dbReference type="GO" id="GO:0003677">
    <property type="term" value="F:DNA binding"/>
    <property type="evidence" value="ECO:0007669"/>
    <property type="project" value="UniProtKB-KW"/>
</dbReference>
<evidence type="ECO:0000256" key="2">
    <source>
        <dbReference type="ARBA" id="ARBA00023015"/>
    </source>
</evidence>
<evidence type="ECO:0000256" key="5">
    <source>
        <dbReference type="ARBA" id="ARBA00023163"/>
    </source>
</evidence>
<evidence type="ECO:0000256" key="3">
    <source>
        <dbReference type="ARBA" id="ARBA00023082"/>
    </source>
</evidence>
<protein>
    <submittedName>
        <fullName evidence="9">SigE family RNA polymerase sigma factor</fullName>
    </submittedName>
</protein>
<evidence type="ECO:0000259" key="8">
    <source>
        <dbReference type="Pfam" id="PF08281"/>
    </source>
</evidence>
<evidence type="ECO:0000256" key="1">
    <source>
        <dbReference type="ARBA" id="ARBA00010641"/>
    </source>
</evidence>
<dbReference type="NCBIfam" id="TIGR02983">
    <property type="entry name" value="SigE-fam_strep"/>
    <property type="match status" value="1"/>
</dbReference>
<dbReference type="GO" id="GO:0016987">
    <property type="term" value="F:sigma factor activity"/>
    <property type="evidence" value="ECO:0007669"/>
    <property type="project" value="UniProtKB-KW"/>
</dbReference>
<feature type="domain" description="RNA polymerase sigma-70 region 2" evidence="7">
    <location>
        <begin position="92"/>
        <end position="157"/>
    </location>
</feature>
<name>A0A417XW08_9ACTN</name>
<feature type="domain" description="RNA polymerase sigma factor 70 region 4 type 2" evidence="8">
    <location>
        <begin position="187"/>
        <end position="238"/>
    </location>
</feature>
<dbReference type="InterPro" id="IPR014284">
    <property type="entry name" value="RNA_pol_sigma-70_dom"/>
</dbReference>
<gene>
    <name evidence="9" type="ORF">D0Z08_23805</name>
</gene>
<dbReference type="Gene3D" id="1.10.1740.10">
    <property type="match status" value="1"/>
</dbReference>
<keyword evidence="3" id="KW-0731">Sigma factor</keyword>
<dbReference type="InterPro" id="IPR013249">
    <property type="entry name" value="RNA_pol_sigma70_r4_t2"/>
</dbReference>
<evidence type="ECO:0000259" key="7">
    <source>
        <dbReference type="Pfam" id="PF04542"/>
    </source>
</evidence>
<dbReference type="Proteomes" id="UP000283644">
    <property type="component" value="Unassembled WGS sequence"/>
</dbReference>
<dbReference type="CDD" id="cd06171">
    <property type="entry name" value="Sigma70_r4"/>
    <property type="match status" value="1"/>
</dbReference>
<comment type="similarity">
    <text evidence="1">Belongs to the sigma-70 factor family. ECF subfamily.</text>
</comment>
<dbReference type="SUPFAM" id="SSF88659">
    <property type="entry name" value="Sigma3 and sigma4 domains of RNA polymerase sigma factors"/>
    <property type="match status" value="1"/>
</dbReference>
<dbReference type="Pfam" id="PF08281">
    <property type="entry name" value="Sigma70_r4_2"/>
    <property type="match status" value="1"/>
</dbReference>
<dbReference type="InterPro" id="IPR013325">
    <property type="entry name" value="RNA_pol_sigma_r2"/>
</dbReference>
<feature type="compositionally biased region" description="Gly residues" evidence="6">
    <location>
        <begin position="15"/>
        <end position="24"/>
    </location>
</feature>
<keyword evidence="4" id="KW-0238">DNA-binding</keyword>
<dbReference type="EMBL" id="QXGH01000031">
    <property type="protein sequence ID" value="RHW24546.1"/>
    <property type="molecule type" value="Genomic_DNA"/>
</dbReference>
<feature type="region of interest" description="Disordered" evidence="6">
    <location>
        <begin position="1"/>
        <end position="51"/>
    </location>
</feature>
<dbReference type="AlphaFoldDB" id="A0A417XW08"/>
<accession>A0A417XW08</accession>
<organism evidence="9 10">
    <name type="scientific">Nocardioides immobilis</name>
    <dbReference type="NCBI Taxonomy" id="2049295"/>
    <lineage>
        <taxon>Bacteria</taxon>
        <taxon>Bacillati</taxon>
        <taxon>Actinomycetota</taxon>
        <taxon>Actinomycetes</taxon>
        <taxon>Propionibacteriales</taxon>
        <taxon>Nocardioidaceae</taxon>
        <taxon>Nocardioides</taxon>
    </lineage>
</organism>
<dbReference type="GO" id="GO:0006352">
    <property type="term" value="P:DNA-templated transcription initiation"/>
    <property type="evidence" value="ECO:0007669"/>
    <property type="project" value="InterPro"/>
</dbReference>
<dbReference type="Gene3D" id="1.10.10.10">
    <property type="entry name" value="Winged helix-like DNA-binding domain superfamily/Winged helix DNA-binding domain"/>
    <property type="match status" value="1"/>
</dbReference>
<evidence type="ECO:0000313" key="9">
    <source>
        <dbReference type="EMBL" id="RHW24546.1"/>
    </source>
</evidence>
<dbReference type="InterPro" id="IPR013324">
    <property type="entry name" value="RNA_pol_sigma_r3/r4-like"/>
</dbReference>
<reference evidence="9 10" key="1">
    <citation type="submission" date="2018-09" db="EMBL/GenBank/DDBJ databases">
        <title>Genome sequencing of Nocardioides immobilis CCTCC AB 2017083 for comparison to Nocardioides silvaticus.</title>
        <authorList>
            <person name="Li C."/>
            <person name="Wang G."/>
        </authorList>
    </citation>
    <scope>NUCLEOTIDE SEQUENCE [LARGE SCALE GENOMIC DNA]</scope>
    <source>
        <strain evidence="9 10">CCTCC AB 2017083</strain>
    </source>
</reference>
<dbReference type="PANTHER" id="PTHR43133:SF50">
    <property type="entry name" value="ECF RNA POLYMERASE SIGMA FACTOR SIGM"/>
    <property type="match status" value="1"/>
</dbReference>
<dbReference type="InterPro" id="IPR039425">
    <property type="entry name" value="RNA_pol_sigma-70-like"/>
</dbReference>
<dbReference type="NCBIfam" id="TIGR02937">
    <property type="entry name" value="sigma70-ECF"/>
    <property type="match status" value="1"/>
</dbReference>
<evidence type="ECO:0000256" key="6">
    <source>
        <dbReference type="SAM" id="MobiDB-lite"/>
    </source>
</evidence>
<dbReference type="SUPFAM" id="SSF88946">
    <property type="entry name" value="Sigma2 domain of RNA polymerase sigma factors"/>
    <property type="match status" value="1"/>
</dbReference>
<dbReference type="Pfam" id="PF04542">
    <property type="entry name" value="Sigma70_r2"/>
    <property type="match status" value="1"/>
</dbReference>
<evidence type="ECO:0000256" key="4">
    <source>
        <dbReference type="ARBA" id="ARBA00023125"/>
    </source>
</evidence>
<evidence type="ECO:0000313" key="10">
    <source>
        <dbReference type="Proteomes" id="UP000283644"/>
    </source>
</evidence>